<name>A0A820AMN8_9BILA</name>
<dbReference type="AlphaFoldDB" id="A0A820AMN8"/>
<dbReference type="EMBL" id="CAJOAZ010008606">
    <property type="protein sequence ID" value="CAF4187838.1"/>
    <property type="molecule type" value="Genomic_DNA"/>
</dbReference>
<evidence type="ECO:0000313" key="1">
    <source>
        <dbReference type="EMBL" id="CAF4187838.1"/>
    </source>
</evidence>
<organism evidence="1 2">
    <name type="scientific">Adineta steineri</name>
    <dbReference type="NCBI Taxonomy" id="433720"/>
    <lineage>
        <taxon>Eukaryota</taxon>
        <taxon>Metazoa</taxon>
        <taxon>Spiralia</taxon>
        <taxon>Gnathifera</taxon>
        <taxon>Rotifera</taxon>
        <taxon>Eurotatoria</taxon>
        <taxon>Bdelloidea</taxon>
        <taxon>Adinetida</taxon>
        <taxon>Adinetidae</taxon>
        <taxon>Adineta</taxon>
    </lineage>
</organism>
<feature type="non-terminal residue" evidence="1">
    <location>
        <position position="1"/>
    </location>
</feature>
<proteinExistence type="predicted"/>
<gene>
    <name evidence="1" type="ORF">OXD698_LOCUS40112</name>
</gene>
<evidence type="ECO:0000313" key="2">
    <source>
        <dbReference type="Proteomes" id="UP000663844"/>
    </source>
</evidence>
<dbReference type="Proteomes" id="UP000663844">
    <property type="component" value="Unassembled WGS sequence"/>
</dbReference>
<sequence length="141" mass="16067">MQYLLLKMSHLVFLCIKDLPKTYLNKLNILIKSDNLLEHYFIKFINRDLYLWLISHICEGVDQYGRCSMNSACGCFHRANADDISICGFLWPTCSQVALCNSSNNTCDQSDTICVGHPRCHNRPVCYPVSMIDEPVCPTIA</sequence>
<protein>
    <submittedName>
        <fullName evidence="1">Uncharacterized protein</fullName>
    </submittedName>
</protein>
<comment type="caution">
    <text evidence="1">The sequence shown here is derived from an EMBL/GenBank/DDBJ whole genome shotgun (WGS) entry which is preliminary data.</text>
</comment>
<accession>A0A820AMN8</accession>
<reference evidence="1" key="1">
    <citation type="submission" date="2021-02" db="EMBL/GenBank/DDBJ databases">
        <authorList>
            <person name="Nowell W R."/>
        </authorList>
    </citation>
    <scope>NUCLEOTIDE SEQUENCE</scope>
</reference>